<name>A0AAN9G5P3_9CAEN</name>
<feature type="region of interest" description="Disordered" evidence="1">
    <location>
        <begin position="1"/>
        <end position="20"/>
    </location>
</feature>
<dbReference type="EMBL" id="JBAMIC010000014">
    <property type="protein sequence ID" value="KAK7095852.1"/>
    <property type="molecule type" value="Genomic_DNA"/>
</dbReference>
<reference evidence="3 4" key="1">
    <citation type="submission" date="2024-02" db="EMBL/GenBank/DDBJ databases">
        <title>Chromosome-scale genome assembly of the rough periwinkle Littorina saxatilis.</title>
        <authorList>
            <person name="De Jode A."/>
            <person name="Faria R."/>
            <person name="Formenti G."/>
            <person name="Sims Y."/>
            <person name="Smith T.P."/>
            <person name="Tracey A."/>
            <person name="Wood J.M.D."/>
            <person name="Zagrodzka Z.B."/>
            <person name="Johannesson K."/>
            <person name="Butlin R.K."/>
            <person name="Leder E.H."/>
        </authorList>
    </citation>
    <scope>NUCLEOTIDE SEQUENCE [LARGE SCALE GENOMIC DNA]</scope>
    <source>
        <strain evidence="3">Snail1</strain>
        <tissue evidence="3">Muscle</tissue>
    </source>
</reference>
<dbReference type="Proteomes" id="UP001374579">
    <property type="component" value="Unassembled WGS sequence"/>
</dbReference>
<keyword evidence="2" id="KW-1133">Transmembrane helix</keyword>
<evidence type="ECO:0000256" key="2">
    <source>
        <dbReference type="SAM" id="Phobius"/>
    </source>
</evidence>
<accession>A0AAN9G5P3</accession>
<proteinExistence type="predicted"/>
<keyword evidence="4" id="KW-1185">Reference proteome</keyword>
<organism evidence="3 4">
    <name type="scientific">Littorina saxatilis</name>
    <dbReference type="NCBI Taxonomy" id="31220"/>
    <lineage>
        <taxon>Eukaryota</taxon>
        <taxon>Metazoa</taxon>
        <taxon>Spiralia</taxon>
        <taxon>Lophotrochozoa</taxon>
        <taxon>Mollusca</taxon>
        <taxon>Gastropoda</taxon>
        <taxon>Caenogastropoda</taxon>
        <taxon>Littorinimorpha</taxon>
        <taxon>Littorinoidea</taxon>
        <taxon>Littorinidae</taxon>
        <taxon>Littorina</taxon>
    </lineage>
</organism>
<evidence type="ECO:0000313" key="4">
    <source>
        <dbReference type="Proteomes" id="UP001374579"/>
    </source>
</evidence>
<sequence>MSDSAANDTVAGDIPGTKPAPNIFLFILFVLLSGGTVAFFTYKLVASLRAKQKAKEDKKKQKMQKKEKETQKKQKKK</sequence>
<protein>
    <submittedName>
        <fullName evidence="3">Uncharacterized protein</fullName>
    </submittedName>
</protein>
<comment type="caution">
    <text evidence="3">The sequence shown here is derived from an EMBL/GenBank/DDBJ whole genome shotgun (WGS) entry which is preliminary data.</text>
</comment>
<feature type="region of interest" description="Disordered" evidence="1">
    <location>
        <begin position="51"/>
        <end position="77"/>
    </location>
</feature>
<gene>
    <name evidence="3" type="ORF">V1264_005213</name>
</gene>
<evidence type="ECO:0000313" key="3">
    <source>
        <dbReference type="EMBL" id="KAK7095852.1"/>
    </source>
</evidence>
<feature type="compositionally biased region" description="Basic and acidic residues" evidence="1">
    <location>
        <begin position="53"/>
        <end position="77"/>
    </location>
</feature>
<dbReference type="AlphaFoldDB" id="A0AAN9G5P3"/>
<keyword evidence="2" id="KW-0812">Transmembrane</keyword>
<keyword evidence="2" id="KW-0472">Membrane</keyword>
<evidence type="ECO:0000256" key="1">
    <source>
        <dbReference type="SAM" id="MobiDB-lite"/>
    </source>
</evidence>
<feature type="transmembrane region" description="Helical" evidence="2">
    <location>
        <begin position="23"/>
        <end position="45"/>
    </location>
</feature>